<dbReference type="AlphaFoldDB" id="A0A0U5F5K5"/>
<gene>
    <name evidence="1" type="ORF">AGA_1941</name>
</gene>
<sequence>MIGIWCVNQDSSPFGKRRSVASLPLPYVFIMT</sequence>
<dbReference type="Proteomes" id="UP000068250">
    <property type="component" value="Chromosome I"/>
</dbReference>
<evidence type="ECO:0000313" key="1">
    <source>
        <dbReference type="EMBL" id="CEF56366.1"/>
    </source>
</evidence>
<reference evidence="2" key="1">
    <citation type="submission" date="2014-09" db="EMBL/GenBank/DDBJ databases">
        <authorList>
            <person name="Illeghems K.G."/>
        </authorList>
    </citation>
    <scope>NUCLEOTIDE SEQUENCE [LARGE SCALE GENOMIC DNA]</scope>
    <source>
        <strain evidence="2">LMG 23848T</strain>
    </source>
</reference>
<evidence type="ECO:0000313" key="2">
    <source>
        <dbReference type="Proteomes" id="UP000068250"/>
    </source>
</evidence>
<accession>A0A0U5F5K5</accession>
<name>A0A0U5F5K5_9PROT</name>
<dbReference type="PATRIC" id="fig|431306.5.peg.1994"/>
<proteinExistence type="predicted"/>
<organism evidence="1 2">
    <name type="scientific">Acetobacter ghanensis</name>
    <dbReference type="NCBI Taxonomy" id="431306"/>
    <lineage>
        <taxon>Bacteria</taxon>
        <taxon>Pseudomonadati</taxon>
        <taxon>Pseudomonadota</taxon>
        <taxon>Alphaproteobacteria</taxon>
        <taxon>Acetobacterales</taxon>
        <taxon>Acetobacteraceae</taxon>
        <taxon>Acetobacter</taxon>
    </lineage>
</organism>
<protein>
    <submittedName>
        <fullName evidence="1">Uncharacterized protein</fullName>
    </submittedName>
</protein>
<dbReference type="EMBL" id="LN609302">
    <property type="protein sequence ID" value="CEF56366.1"/>
    <property type="molecule type" value="Genomic_DNA"/>
</dbReference>